<organism evidence="1 2">
    <name type="scientific">Pseudobowmanella zhangzhouensis</name>
    <dbReference type="NCBI Taxonomy" id="1537679"/>
    <lineage>
        <taxon>Bacteria</taxon>
        <taxon>Pseudomonadati</taxon>
        <taxon>Pseudomonadota</taxon>
        <taxon>Gammaproteobacteria</taxon>
        <taxon>Alteromonadales</taxon>
        <taxon>Alteromonadaceae</taxon>
    </lineage>
</organism>
<dbReference type="RefSeq" id="WP_174719776.1">
    <property type="nucleotide sequence ID" value="NZ_JBHSUS010000001.1"/>
</dbReference>
<evidence type="ECO:0000313" key="1">
    <source>
        <dbReference type="EMBL" id="MFC6440395.1"/>
    </source>
</evidence>
<reference evidence="2" key="1">
    <citation type="journal article" date="2019" name="Int. J. Syst. Evol. Microbiol.">
        <title>The Global Catalogue of Microorganisms (GCM) 10K type strain sequencing project: providing services to taxonomists for standard genome sequencing and annotation.</title>
        <authorList>
            <consortium name="The Broad Institute Genomics Platform"/>
            <consortium name="The Broad Institute Genome Sequencing Center for Infectious Disease"/>
            <person name="Wu L."/>
            <person name="Ma J."/>
        </authorList>
    </citation>
    <scope>NUCLEOTIDE SEQUENCE [LARGE SCALE GENOMIC DNA]</scope>
    <source>
        <strain evidence="2">CGMCC 1.16031</strain>
    </source>
</reference>
<name>A0ABW1XMC0_9ALTE</name>
<gene>
    <name evidence="1" type="ORF">ACFP85_09570</name>
</gene>
<evidence type="ECO:0000313" key="2">
    <source>
        <dbReference type="Proteomes" id="UP001596364"/>
    </source>
</evidence>
<comment type="caution">
    <text evidence="1">The sequence shown here is derived from an EMBL/GenBank/DDBJ whole genome shotgun (WGS) entry which is preliminary data.</text>
</comment>
<accession>A0ABW1XMC0</accession>
<proteinExistence type="predicted"/>
<protein>
    <submittedName>
        <fullName evidence="1">Uncharacterized protein</fullName>
    </submittedName>
</protein>
<dbReference type="EMBL" id="JBHSUS010000001">
    <property type="protein sequence ID" value="MFC6440395.1"/>
    <property type="molecule type" value="Genomic_DNA"/>
</dbReference>
<keyword evidence="2" id="KW-1185">Reference proteome</keyword>
<dbReference type="Proteomes" id="UP001596364">
    <property type="component" value="Unassembled WGS sequence"/>
</dbReference>
<sequence>MNSSQWEKIQLEHQASDLFARLYQQCCGKAVTFITHNEPRKPDVSVSIANQPIDIEIAHLYGSETEAKLILGKSLSEQTCTELQALDVNTSADERLVNALNRILHNKAQKFYDSDTVWLVIRNAHPDWNADSVREHQREIHIPSAHPFAQIWLIGDLQGHSGLVRLA</sequence>